<comment type="caution">
    <text evidence="13">The sequence shown here is derived from an EMBL/GenBank/DDBJ whole genome shotgun (WGS) entry which is preliminary data.</text>
</comment>
<feature type="domain" description="RING-type" evidence="12">
    <location>
        <begin position="75"/>
        <end position="310"/>
    </location>
</feature>
<keyword evidence="11" id="KW-1133">Transmembrane helix</keyword>
<evidence type="ECO:0000256" key="8">
    <source>
        <dbReference type="ARBA" id="ARBA00022833"/>
    </source>
</evidence>
<feature type="coiled-coil region" evidence="9">
    <location>
        <begin position="24"/>
        <end position="51"/>
    </location>
</feature>
<keyword evidence="11" id="KW-0812">Transmembrane</keyword>
<organism evidence="13 14">
    <name type="scientific">Cymbomonas tetramitiformis</name>
    <dbReference type="NCBI Taxonomy" id="36881"/>
    <lineage>
        <taxon>Eukaryota</taxon>
        <taxon>Viridiplantae</taxon>
        <taxon>Chlorophyta</taxon>
        <taxon>Pyramimonadophyceae</taxon>
        <taxon>Pyramimonadales</taxon>
        <taxon>Pyramimonadaceae</taxon>
        <taxon>Cymbomonas</taxon>
    </lineage>
</organism>
<keyword evidence="11" id="KW-0472">Membrane</keyword>
<dbReference type="Pfam" id="PF01485">
    <property type="entry name" value="IBR"/>
    <property type="match status" value="1"/>
</dbReference>
<reference evidence="13 14" key="1">
    <citation type="journal article" date="2015" name="Genome Biol. Evol.">
        <title>Comparative Genomics of a Bacterivorous Green Alga Reveals Evolutionary Causalities and Consequences of Phago-Mixotrophic Mode of Nutrition.</title>
        <authorList>
            <person name="Burns J.A."/>
            <person name="Paasch A."/>
            <person name="Narechania A."/>
            <person name="Kim E."/>
        </authorList>
    </citation>
    <scope>NUCLEOTIDE SEQUENCE [LARGE SCALE GENOMIC DNA]</scope>
    <source>
        <strain evidence="13 14">PLY_AMNH</strain>
    </source>
</reference>
<keyword evidence="4" id="KW-0479">Metal-binding</keyword>
<feature type="transmembrane region" description="Helical" evidence="11">
    <location>
        <begin position="321"/>
        <end position="342"/>
    </location>
</feature>
<keyword evidence="8" id="KW-0862">Zinc</keyword>
<keyword evidence="7" id="KW-0833">Ubl conjugation pathway</keyword>
<feature type="region of interest" description="Disordered" evidence="10">
    <location>
        <begin position="1"/>
        <end position="21"/>
    </location>
</feature>
<evidence type="ECO:0000259" key="12">
    <source>
        <dbReference type="PROSITE" id="PS51873"/>
    </source>
</evidence>
<dbReference type="EC" id="2.3.2.31" evidence="2"/>
<protein>
    <recommendedName>
        <fullName evidence="2">RBR-type E3 ubiquitin transferase</fullName>
        <ecNumber evidence="2">2.3.2.31</ecNumber>
    </recommendedName>
</protein>
<dbReference type="SUPFAM" id="SSF57850">
    <property type="entry name" value="RING/U-box"/>
    <property type="match status" value="2"/>
</dbReference>
<dbReference type="Proteomes" id="UP001190700">
    <property type="component" value="Unassembled WGS sequence"/>
</dbReference>
<name>A0AAE0FLM1_9CHLO</name>
<evidence type="ECO:0000256" key="6">
    <source>
        <dbReference type="ARBA" id="ARBA00022771"/>
    </source>
</evidence>
<keyword evidence="6" id="KW-0863">Zinc-finger</keyword>
<dbReference type="Pfam" id="PF26200">
    <property type="entry name" value="Rcat_RNF216"/>
    <property type="match status" value="1"/>
</dbReference>
<dbReference type="EMBL" id="LGRX02016542">
    <property type="protein sequence ID" value="KAK3261955.1"/>
    <property type="molecule type" value="Genomic_DNA"/>
</dbReference>
<keyword evidence="3" id="KW-0808">Transferase</keyword>
<evidence type="ECO:0000256" key="2">
    <source>
        <dbReference type="ARBA" id="ARBA00012251"/>
    </source>
</evidence>
<evidence type="ECO:0000313" key="13">
    <source>
        <dbReference type="EMBL" id="KAK3261955.1"/>
    </source>
</evidence>
<evidence type="ECO:0000256" key="7">
    <source>
        <dbReference type="ARBA" id="ARBA00022786"/>
    </source>
</evidence>
<proteinExistence type="predicted"/>
<dbReference type="GO" id="GO:0061630">
    <property type="term" value="F:ubiquitin protein ligase activity"/>
    <property type="evidence" value="ECO:0007669"/>
    <property type="project" value="UniProtKB-EC"/>
</dbReference>
<accession>A0AAE0FLM1</accession>
<evidence type="ECO:0000313" key="14">
    <source>
        <dbReference type="Proteomes" id="UP001190700"/>
    </source>
</evidence>
<evidence type="ECO:0000256" key="10">
    <source>
        <dbReference type="SAM" id="MobiDB-lite"/>
    </source>
</evidence>
<dbReference type="InterPro" id="IPR044066">
    <property type="entry name" value="TRIAD_supradom"/>
</dbReference>
<evidence type="ECO:0000256" key="4">
    <source>
        <dbReference type="ARBA" id="ARBA00022723"/>
    </source>
</evidence>
<dbReference type="GO" id="GO:0016567">
    <property type="term" value="P:protein ubiquitination"/>
    <property type="evidence" value="ECO:0007669"/>
    <property type="project" value="InterPro"/>
</dbReference>
<evidence type="ECO:0000256" key="5">
    <source>
        <dbReference type="ARBA" id="ARBA00022737"/>
    </source>
</evidence>
<comment type="catalytic activity">
    <reaction evidence="1">
        <text>[E2 ubiquitin-conjugating enzyme]-S-ubiquitinyl-L-cysteine + [acceptor protein]-L-lysine = [E2 ubiquitin-conjugating enzyme]-L-cysteine + [acceptor protein]-N(6)-ubiquitinyl-L-lysine.</text>
        <dbReference type="EC" id="2.3.2.31"/>
    </reaction>
</comment>
<sequence>MSERAVVEAEPSGSGLSTRPLLSRAESAKQLADLKVKLELQQEEAEQASEKAITGISQGSSGEQESRAGASSAEEIWFCSICMSGITLQNRCLNICGEQCQVCISCMEGYLRHEVCNNRLPVRCPCAALHRPGSPQALPPQGMPELLRHVTGDEDLVNKYERFRVARADPAVRECPQCGHLQAGSKEKPNITCDKCTTQFCFLCSCSHPGKDCRTSKQATVCYTTLPPVAPCLICRTSKQATLTKMQTWAWERLHATKCPKCRLPVQRNKGCSHMTCRCGCEFCYHCGKELKSGSIFHHMRVFPGYRGVLQHGMCHSPSMWAQRVGAMTLAVPAIAVGMLYYTGKGMYKSGKAAPKMARWLISGSHEGPHESRQLRHALRRFTSTELESMAQAVGIVELSRALRVNTLDLVRHIMPLQEARVNVATNNSSSTPDVVTAIGSDEPTISVIDDDGDQGMQIVTIRTSESLSLSIMESSL</sequence>
<dbReference type="PANTHER" id="PTHR11685">
    <property type="entry name" value="RBR FAMILY RING FINGER AND IBR DOMAIN-CONTAINING"/>
    <property type="match status" value="1"/>
</dbReference>
<keyword evidence="9" id="KW-0175">Coiled coil</keyword>
<keyword evidence="14" id="KW-1185">Reference proteome</keyword>
<dbReference type="CDD" id="cd22584">
    <property type="entry name" value="Rcat_RBR_unk"/>
    <property type="match status" value="1"/>
</dbReference>
<evidence type="ECO:0000256" key="11">
    <source>
        <dbReference type="SAM" id="Phobius"/>
    </source>
</evidence>
<evidence type="ECO:0000256" key="3">
    <source>
        <dbReference type="ARBA" id="ARBA00022679"/>
    </source>
</evidence>
<keyword evidence="5" id="KW-0677">Repeat</keyword>
<dbReference type="PROSITE" id="PS51873">
    <property type="entry name" value="TRIAD"/>
    <property type="match status" value="1"/>
</dbReference>
<dbReference type="AlphaFoldDB" id="A0AAE0FLM1"/>
<dbReference type="InterPro" id="IPR002867">
    <property type="entry name" value="IBR_dom"/>
</dbReference>
<dbReference type="InterPro" id="IPR031127">
    <property type="entry name" value="E3_UB_ligase_RBR"/>
</dbReference>
<gene>
    <name evidence="13" type="ORF">CYMTET_29165</name>
</gene>
<evidence type="ECO:0000256" key="1">
    <source>
        <dbReference type="ARBA" id="ARBA00001798"/>
    </source>
</evidence>
<evidence type="ECO:0000256" key="9">
    <source>
        <dbReference type="SAM" id="Coils"/>
    </source>
</evidence>
<dbReference type="Gene3D" id="1.20.120.1750">
    <property type="match status" value="1"/>
</dbReference>
<dbReference type="GO" id="GO:0008270">
    <property type="term" value="F:zinc ion binding"/>
    <property type="evidence" value="ECO:0007669"/>
    <property type="project" value="UniProtKB-KW"/>
</dbReference>